<protein>
    <recommendedName>
        <fullName evidence="1">Neurotransmitter-gated ion-channel ligand-binding domain-containing protein</fullName>
    </recommendedName>
</protein>
<evidence type="ECO:0000313" key="2">
    <source>
        <dbReference type="EMBL" id="GBN43945.1"/>
    </source>
</evidence>
<dbReference type="SUPFAM" id="SSF63712">
    <property type="entry name" value="Nicotinic receptor ligand binding domain-like"/>
    <property type="match status" value="1"/>
</dbReference>
<dbReference type="EMBL" id="BGPR01130159">
    <property type="protein sequence ID" value="GBN43945.1"/>
    <property type="molecule type" value="Genomic_DNA"/>
</dbReference>
<comment type="caution">
    <text evidence="2">The sequence shown here is derived from an EMBL/GenBank/DDBJ whole genome shotgun (WGS) entry which is preliminary data.</text>
</comment>
<evidence type="ECO:0000313" key="3">
    <source>
        <dbReference type="Proteomes" id="UP000499080"/>
    </source>
</evidence>
<dbReference type="GO" id="GO:0016020">
    <property type="term" value="C:membrane"/>
    <property type="evidence" value="ECO:0007669"/>
    <property type="project" value="InterPro"/>
</dbReference>
<accession>A0A4Y2NWF6</accession>
<dbReference type="Pfam" id="PF02931">
    <property type="entry name" value="Neur_chan_LBD"/>
    <property type="match status" value="1"/>
</dbReference>
<sequence>MASEDEERLVRDLFRDYNKLIRPVEVMNKTVEVQFGLSFIQLINVVSNIDSLLRNNPAPGVTETSL</sequence>
<organism evidence="2 3">
    <name type="scientific">Araneus ventricosus</name>
    <name type="common">Orbweaver spider</name>
    <name type="synonym">Epeira ventricosa</name>
    <dbReference type="NCBI Taxonomy" id="182803"/>
    <lineage>
        <taxon>Eukaryota</taxon>
        <taxon>Metazoa</taxon>
        <taxon>Ecdysozoa</taxon>
        <taxon>Arthropoda</taxon>
        <taxon>Chelicerata</taxon>
        <taxon>Arachnida</taxon>
        <taxon>Araneae</taxon>
        <taxon>Araneomorphae</taxon>
        <taxon>Entelegynae</taxon>
        <taxon>Araneoidea</taxon>
        <taxon>Araneidae</taxon>
        <taxon>Araneus</taxon>
    </lineage>
</organism>
<dbReference type="Gene3D" id="2.70.170.10">
    <property type="entry name" value="Neurotransmitter-gated ion-channel ligand-binding domain"/>
    <property type="match status" value="1"/>
</dbReference>
<feature type="domain" description="Neurotransmitter-gated ion-channel ligand-binding" evidence="1">
    <location>
        <begin position="6"/>
        <end position="46"/>
    </location>
</feature>
<dbReference type="Proteomes" id="UP000499080">
    <property type="component" value="Unassembled WGS sequence"/>
</dbReference>
<dbReference type="InterPro" id="IPR036734">
    <property type="entry name" value="Neur_chan_lig-bd_sf"/>
</dbReference>
<dbReference type="OrthoDB" id="6433652at2759"/>
<gene>
    <name evidence="2" type="ORF">AVEN_251754_1</name>
</gene>
<keyword evidence="3" id="KW-1185">Reference proteome</keyword>
<dbReference type="InterPro" id="IPR006202">
    <property type="entry name" value="Neur_chan_lig-bd"/>
</dbReference>
<proteinExistence type="predicted"/>
<reference evidence="2 3" key="1">
    <citation type="journal article" date="2019" name="Sci. Rep.">
        <title>Orb-weaving spider Araneus ventricosus genome elucidates the spidroin gene catalogue.</title>
        <authorList>
            <person name="Kono N."/>
            <person name="Nakamura H."/>
            <person name="Ohtoshi R."/>
            <person name="Moran D.A.P."/>
            <person name="Shinohara A."/>
            <person name="Yoshida Y."/>
            <person name="Fujiwara M."/>
            <person name="Mori M."/>
            <person name="Tomita M."/>
            <person name="Arakawa K."/>
        </authorList>
    </citation>
    <scope>NUCLEOTIDE SEQUENCE [LARGE SCALE GENOMIC DNA]</scope>
</reference>
<evidence type="ECO:0000259" key="1">
    <source>
        <dbReference type="Pfam" id="PF02931"/>
    </source>
</evidence>
<name>A0A4Y2NWF6_ARAVE</name>
<dbReference type="GO" id="GO:0005230">
    <property type="term" value="F:extracellular ligand-gated monoatomic ion channel activity"/>
    <property type="evidence" value="ECO:0007669"/>
    <property type="project" value="InterPro"/>
</dbReference>
<dbReference type="AlphaFoldDB" id="A0A4Y2NWF6"/>
<feature type="non-terminal residue" evidence="2">
    <location>
        <position position="1"/>
    </location>
</feature>